<dbReference type="RefSeq" id="WP_339959875.1">
    <property type="nucleotide sequence ID" value="NZ_JAWMWH010000001.1"/>
</dbReference>
<protein>
    <submittedName>
        <fullName evidence="9">Cation:dicarboxylase symporter family transporter</fullName>
    </submittedName>
</protein>
<reference evidence="9 10" key="1">
    <citation type="submission" date="2023-10" db="EMBL/GenBank/DDBJ databases">
        <title>Nicoliella lavandulae sp. nov. isolated from Lavandula angustifolia flowers.</title>
        <authorList>
            <person name="Alcantara C."/>
            <person name="Zuniga M."/>
            <person name="Landete J.M."/>
            <person name="Monedero V."/>
        </authorList>
    </citation>
    <scope>NUCLEOTIDE SEQUENCE [LARGE SCALE GENOMIC DNA]</scope>
    <source>
        <strain evidence="9 10">Es01</strain>
    </source>
</reference>
<name>A0ABU8SJH5_9LACO</name>
<keyword evidence="5" id="KW-0769">Symport</keyword>
<feature type="transmembrane region" description="Helical" evidence="8">
    <location>
        <begin position="47"/>
        <end position="67"/>
    </location>
</feature>
<evidence type="ECO:0000256" key="5">
    <source>
        <dbReference type="ARBA" id="ARBA00022847"/>
    </source>
</evidence>
<keyword evidence="7 8" id="KW-0472">Membrane</keyword>
<evidence type="ECO:0000256" key="6">
    <source>
        <dbReference type="ARBA" id="ARBA00022989"/>
    </source>
</evidence>
<dbReference type="PANTHER" id="PTHR42865:SF7">
    <property type="entry name" value="PROTON_GLUTAMATE-ASPARTATE SYMPORTER"/>
    <property type="match status" value="1"/>
</dbReference>
<evidence type="ECO:0000256" key="7">
    <source>
        <dbReference type="ARBA" id="ARBA00023136"/>
    </source>
</evidence>
<evidence type="ECO:0000256" key="2">
    <source>
        <dbReference type="ARBA" id="ARBA00022448"/>
    </source>
</evidence>
<evidence type="ECO:0000313" key="9">
    <source>
        <dbReference type="EMBL" id="MEJ6400053.1"/>
    </source>
</evidence>
<accession>A0ABU8SJH5</accession>
<comment type="subcellular location">
    <subcellularLocation>
        <location evidence="1">Cell membrane</location>
        <topology evidence="1">Multi-pass membrane protein</topology>
    </subcellularLocation>
</comment>
<evidence type="ECO:0000256" key="3">
    <source>
        <dbReference type="ARBA" id="ARBA00022475"/>
    </source>
</evidence>
<keyword evidence="3" id="KW-1003">Cell membrane</keyword>
<proteinExistence type="predicted"/>
<keyword evidence="4 8" id="KW-0812">Transmembrane</keyword>
<dbReference type="PRINTS" id="PR00173">
    <property type="entry name" value="EDTRNSPORT"/>
</dbReference>
<organism evidence="9 10">
    <name type="scientific">Nicoliella lavandulae</name>
    <dbReference type="NCBI Taxonomy" id="3082954"/>
    <lineage>
        <taxon>Bacteria</taxon>
        <taxon>Bacillati</taxon>
        <taxon>Bacillota</taxon>
        <taxon>Bacilli</taxon>
        <taxon>Lactobacillales</taxon>
        <taxon>Lactobacillaceae</taxon>
        <taxon>Nicoliella</taxon>
    </lineage>
</organism>
<comment type="caution">
    <text evidence="9">The sequence shown here is derived from an EMBL/GenBank/DDBJ whole genome shotgun (WGS) entry which is preliminary data.</text>
</comment>
<feature type="transmembrane region" description="Helical" evidence="8">
    <location>
        <begin position="7"/>
        <end position="27"/>
    </location>
</feature>
<feature type="transmembrane region" description="Helical" evidence="8">
    <location>
        <begin position="191"/>
        <end position="212"/>
    </location>
</feature>
<gene>
    <name evidence="9" type="ORF">R4146_02520</name>
</gene>
<dbReference type="InterPro" id="IPR018107">
    <property type="entry name" value="Na-dicarboxylate_symporter_CS"/>
</dbReference>
<dbReference type="SUPFAM" id="SSF118215">
    <property type="entry name" value="Proton glutamate symport protein"/>
    <property type="match status" value="1"/>
</dbReference>
<feature type="transmembrane region" description="Helical" evidence="8">
    <location>
        <begin position="355"/>
        <end position="377"/>
    </location>
</feature>
<keyword evidence="10" id="KW-1185">Reference proteome</keyword>
<feature type="transmembrane region" description="Helical" evidence="8">
    <location>
        <begin position="224"/>
        <end position="248"/>
    </location>
</feature>
<keyword evidence="2" id="KW-0813">Transport</keyword>
<dbReference type="Proteomes" id="UP001370590">
    <property type="component" value="Unassembled WGS sequence"/>
</dbReference>
<evidence type="ECO:0000256" key="4">
    <source>
        <dbReference type="ARBA" id="ARBA00022692"/>
    </source>
</evidence>
<feature type="transmembrane region" description="Helical" evidence="8">
    <location>
        <begin position="286"/>
        <end position="303"/>
    </location>
</feature>
<keyword evidence="6 8" id="KW-1133">Transmembrane helix</keyword>
<evidence type="ECO:0000256" key="8">
    <source>
        <dbReference type="SAM" id="Phobius"/>
    </source>
</evidence>
<dbReference type="InterPro" id="IPR036458">
    <property type="entry name" value="Na:dicarbo_symporter_sf"/>
</dbReference>
<evidence type="ECO:0000313" key="10">
    <source>
        <dbReference type="Proteomes" id="UP001370590"/>
    </source>
</evidence>
<dbReference type="Gene3D" id="1.10.3860.10">
    <property type="entry name" value="Sodium:dicarboxylate symporter"/>
    <property type="match status" value="1"/>
</dbReference>
<evidence type="ECO:0000256" key="1">
    <source>
        <dbReference type="ARBA" id="ARBA00004651"/>
    </source>
</evidence>
<dbReference type="PANTHER" id="PTHR42865">
    <property type="entry name" value="PROTON/GLUTAMATE-ASPARTATE SYMPORTER"/>
    <property type="match status" value="1"/>
</dbReference>
<sequence length="424" mass="45330">MKRFKLTIGWQIMIGLVLGIILGIVFYQNKTAITAMSNIGTMFINLIQMIVLPIVLSCLTVGIASIGDIKKLGRIGGKTIVYFEVMTTIAIALGLLVANLAHPGDFINIHALKGEDISKYVSTANAAKESGGWGTIMNLIPTNIFKSLSDGNMMPVIVFSVFFGLGTAAIGERGKIIVDFLTAVSEVMFKVTNWVMSLAPIGVCALIGATLAQMGVGALAPLSYFVFLAYATMVVFIIVFMGIAARIFGFSLKNLLWVIKDEIVLAFSTASSEATLPRLIDKMQRFGVSKSIVSFVIPTGYTFNLDGSAIYQSLAVIFLAQAYNIHLSIGQQVMVLLVLVITSKGMAGVPGASFVVLLATVSTVGIPVTGLAFIAGIDRIVDMGRTAVNVVGNSLATVIIGKSEKEFNADQSRQYVREFLPNSK</sequence>
<dbReference type="Pfam" id="PF00375">
    <property type="entry name" value="SDF"/>
    <property type="match status" value="1"/>
</dbReference>
<dbReference type="EMBL" id="JAWMWH010000001">
    <property type="protein sequence ID" value="MEJ6400053.1"/>
    <property type="molecule type" value="Genomic_DNA"/>
</dbReference>
<feature type="transmembrane region" description="Helical" evidence="8">
    <location>
        <begin position="153"/>
        <end position="171"/>
    </location>
</feature>
<dbReference type="InterPro" id="IPR001991">
    <property type="entry name" value="Na-dicarboxylate_symporter"/>
</dbReference>
<feature type="transmembrane region" description="Helical" evidence="8">
    <location>
        <begin position="79"/>
        <end position="98"/>
    </location>
</feature>
<dbReference type="PROSITE" id="PS00714">
    <property type="entry name" value="NA_DICARBOXYL_SYMP_2"/>
    <property type="match status" value="1"/>
</dbReference>